<feature type="compositionally biased region" description="Basic residues" evidence="10">
    <location>
        <begin position="11"/>
        <end position="20"/>
    </location>
</feature>
<dbReference type="AlphaFoldDB" id="A0A224Z3K0"/>
<comment type="subcellular location">
    <subcellularLocation>
        <location evidence="1">Nucleus</location>
        <location evidence="1">Nucleolus</location>
    </subcellularLocation>
</comment>
<keyword evidence="5 9" id="KW-0808">Transferase</keyword>
<protein>
    <submittedName>
        <fullName evidence="12">Ribosomal RNA methyltransferase Nop2</fullName>
    </submittedName>
</protein>
<dbReference type="PANTHER" id="PTHR22807:SF30">
    <property type="entry name" value="28S RRNA (CYTOSINE(4447)-C(5))-METHYLTRANSFERASE-RELATED"/>
    <property type="match status" value="1"/>
</dbReference>
<dbReference type="GO" id="GO:0005730">
    <property type="term" value="C:nucleolus"/>
    <property type="evidence" value="ECO:0007669"/>
    <property type="project" value="UniProtKB-SubCell"/>
</dbReference>
<dbReference type="InterPro" id="IPR029063">
    <property type="entry name" value="SAM-dependent_MTases_sf"/>
</dbReference>
<dbReference type="InterPro" id="IPR023273">
    <property type="entry name" value="RCMT_NOP2"/>
</dbReference>
<evidence type="ECO:0000256" key="9">
    <source>
        <dbReference type="PROSITE-ProRule" id="PRU01023"/>
    </source>
</evidence>
<feature type="binding site" evidence="9">
    <location>
        <begin position="354"/>
        <end position="360"/>
    </location>
    <ligand>
        <name>S-adenosyl-L-methionine</name>
        <dbReference type="ChEBI" id="CHEBI:59789"/>
    </ligand>
</feature>
<keyword evidence="4 9" id="KW-0489">Methyltransferase</keyword>
<keyword evidence="8" id="KW-0539">Nucleus</keyword>
<proteinExistence type="inferred from homology"/>
<dbReference type="GO" id="GO:0003723">
    <property type="term" value="F:RNA binding"/>
    <property type="evidence" value="ECO:0007669"/>
    <property type="project" value="UniProtKB-UniRule"/>
</dbReference>
<dbReference type="FunFam" id="3.30.70.1170:FF:000001">
    <property type="entry name" value="Ribosomal RNA methyltransferase Nop2"/>
    <property type="match status" value="1"/>
</dbReference>
<feature type="compositionally biased region" description="Basic residues" evidence="10">
    <location>
        <begin position="38"/>
        <end position="49"/>
    </location>
</feature>
<feature type="active site" description="Nucleophile" evidence="9">
    <location>
        <position position="479"/>
    </location>
</feature>
<keyword evidence="6 9" id="KW-0949">S-adenosyl-L-methionine</keyword>
<evidence type="ECO:0000256" key="7">
    <source>
        <dbReference type="ARBA" id="ARBA00022884"/>
    </source>
</evidence>
<feature type="binding site" evidence="9">
    <location>
        <position position="405"/>
    </location>
    <ligand>
        <name>S-adenosyl-L-methionine</name>
        <dbReference type="ChEBI" id="CHEBI:59789"/>
    </ligand>
</feature>
<dbReference type="Gene3D" id="3.40.50.150">
    <property type="entry name" value="Vaccinia Virus protein VP39"/>
    <property type="match status" value="1"/>
</dbReference>
<dbReference type="InterPro" id="IPR001678">
    <property type="entry name" value="MeTrfase_RsmB-F_NOP2_dom"/>
</dbReference>
<evidence type="ECO:0000313" key="12">
    <source>
        <dbReference type="EMBL" id="MAA22539.1"/>
    </source>
</evidence>
<evidence type="ECO:0000256" key="1">
    <source>
        <dbReference type="ARBA" id="ARBA00004604"/>
    </source>
</evidence>
<feature type="binding site" evidence="9">
    <location>
        <position position="378"/>
    </location>
    <ligand>
        <name>S-adenosyl-L-methionine</name>
        <dbReference type="ChEBI" id="CHEBI:59789"/>
    </ligand>
</feature>
<dbReference type="PRINTS" id="PR02008">
    <property type="entry name" value="RCMTFAMILY"/>
</dbReference>
<feature type="compositionally biased region" description="Basic and acidic residues" evidence="10">
    <location>
        <begin position="559"/>
        <end position="575"/>
    </location>
</feature>
<feature type="compositionally biased region" description="Basic and acidic residues" evidence="10">
    <location>
        <begin position="1"/>
        <end position="10"/>
    </location>
</feature>
<feature type="binding site" evidence="9">
    <location>
        <position position="422"/>
    </location>
    <ligand>
        <name>S-adenosyl-L-methionine</name>
        <dbReference type="ChEBI" id="CHEBI:59789"/>
    </ligand>
</feature>
<dbReference type="PRINTS" id="PR02012">
    <property type="entry name" value="RCMTNOP2"/>
</dbReference>
<evidence type="ECO:0000256" key="8">
    <source>
        <dbReference type="ARBA" id="ARBA00023242"/>
    </source>
</evidence>
<dbReference type="InterPro" id="IPR018314">
    <property type="entry name" value="RsmB/NOL1/NOP2-like_CS"/>
</dbReference>
<dbReference type="Gene3D" id="3.30.70.1170">
    <property type="entry name" value="Sun protein, domain 3"/>
    <property type="match status" value="1"/>
</dbReference>
<dbReference type="CDD" id="cd02440">
    <property type="entry name" value="AdoMet_MTases"/>
    <property type="match status" value="1"/>
</dbReference>
<feature type="domain" description="SAM-dependent MTase RsmB/NOP-type" evidence="11">
    <location>
        <begin position="262"/>
        <end position="549"/>
    </location>
</feature>
<name>A0A224Z3K0_9ACAR</name>
<dbReference type="PANTHER" id="PTHR22807">
    <property type="entry name" value="NOP2 YEAST -RELATED NOL1/NOP2/FMU SUN DOMAIN-CONTAINING"/>
    <property type="match status" value="1"/>
</dbReference>
<keyword evidence="3" id="KW-0690">Ribosome biogenesis</keyword>
<dbReference type="SUPFAM" id="SSF53335">
    <property type="entry name" value="S-adenosyl-L-methionine-dependent methyltransferases"/>
    <property type="match status" value="1"/>
</dbReference>
<dbReference type="Pfam" id="PF01189">
    <property type="entry name" value="Methyltr_RsmB-F"/>
    <property type="match status" value="1"/>
</dbReference>
<feature type="region of interest" description="Disordered" evidence="10">
    <location>
        <begin position="1"/>
        <end position="148"/>
    </location>
</feature>
<accession>A0A224Z3K0</accession>
<dbReference type="InterPro" id="IPR011023">
    <property type="entry name" value="Nop2p"/>
</dbReference>
<dbReference type="EMBL" id="GFPF01011393">
    <property type="protein sequence ID" value="MAA22539.1"/>
    <property type="molecule type" value="Transcribed_RNA"/>
</dbReference>
<organism evidence="12">
    <name type="scientific">Rhipicephalus zambeziensis</name>
    <dbReference type="NCBI Taxonomy" id="60191"/>
    <lineage>
        <taxon>Eukaryota</taxon>
        <taxon>Metazoa</taxon>
        <taxon>Ecdysozoa</taxon>
        <taxon>Arthropoda</taxon>
        <taxon>Chelicerata</taxon>
        <taxon>Arachnida</taxon>
        <taxon>Acari</taxon>
        <taxon>Parasitiformes</taxon>
        <taxon>Ixodida</taxon>
        <taxon>Ixodoidea</taxon>
        <taxon>Ixodidae</taxon>
        <taxon>Rhipicephalinae</taxon>
        <taxon>Rhipicephalus</taxon>
        <taxon>Rhipicephalus</taxon>
    </lineage>
</organism>
<feature type="compositionally biased region" description="Acidic residues" evidence="10">
    <location>
        <begin position="100"/>
        <end position="147"/>
    </location>
</feature>
<feature type="compositionally biased region" description="Basic residues" evidence="10">
    <location>
        <begin position="612"/>
        <end position="630"/>
    </location>
</feature>
<reference evidence="12" key="1">
    <citation type="journal article" date="2017" name="Parasit. Vectors">
        <title>Sialotranscriptomics of Rhipicephalus zambeziensis reveals intricate expression profiles of secretory proteins and suggests tight temporal transcriptional regulation during blood-feeding.</title>
        <authorList>
            <person name="de Castro M.H."/>
            <person name="de Klerk D."/>
            <person name="Pienaar R."/>
            <person name="Rees D.J.G."/>
            <person name="Mans B.J."/>
        </authorList>
    </citation>
    <scope>NUCLEOTIDE SEQUENCE</scope>
    <source>
        <tissue evidence="12">Salivary glands</tissue>
    </source>
</reference>
<feature type="compositionally biased region" description="Basic and acidic residues" evidence="10">
    <location>
        <begin position="634"/>
        <end position="656"/>
    </location>
</feature>
<dbReference type="PROSITE" id="PS51686">
    <property type="entry name" value="SAM_MT_RSMB_NOP"/>
    <property type="match status" value="1"/>
</dbReference>
<keyword evidence="7 9" id="KW-0694">RNA-binding</keyword>
<dbReference type="NCBIfam" id="TIGR00446">
    <property type="entry name" value="nop2p"/>
    <property type="match status" value="1"/>
</dbReference>
<dbReference type="InterPro" id="IPR049560">
    <property type="entry name" value="MeTrfase_RsmB-F_NOP2_cat"/>
</dbReference>
<comment type="similarity">
    <text evidence="2 9">Belongs to the class I-like SAM-binding methyltransferase superfamily. RsmB/NOP family.</text>
</comment>
<dbReference type="PROSITE" id="PS01153">
    <property type="entry name" value="NOL1_NOP2_SUN"/>
    <property type="match status" value="1"/>
</dbReference>
<feature type="compositionally biased region" description="Basic residues" evidence="10">
    <location>
        <begin position="684"/>
        <end position="697"/>
    </location>
</feature>
<evidence type="ECO:0000256" key="2">
    <source>
        <dbReference type="ARBA" id="ARBA00007494"/>
    </source>
</evidence>
<feature type="region of interest" description="Disordered" evidence="10">
    <location>
        <begin position="557"/>
        <end position="697"/>
    </location>
</feature>
<evidence type="ECO:0000259" key="11">
    <source>
        <dbReference type="PROSITE" id="PS51686"/>
    </source>
</evidence>
<evidence type="ECO:0000256" key="4">
    <source>
        <dbReference type="ARBA" id="ARBA00022603"/>
    </source>
</evidence>
<evidence type="ECO:0000256" key="5">
    <source>
        <dbReference type="ARBA" id="ARBA00022679"/>
    </source>
</evidence>
<dbReference type="InterPro" id="IPR023267">
    <property type="entry name" value="RCMT"/>
</dbReference>
<sequence>MGRKADFNEKPKKRRSRKSKIQPPPEIPKALRAEKPLSRRALKKLKKNTAVKNDLRSKVITKKKVEEEEDDDQLTTKVQSFSDDNKKWLKPKASKKQLLDSEDDDDGGSVDQQEDFGESSDDAAMDDEFGGSESGDDEEESDDEELPIEAASRKLQKRQEEDRKLAEEELKTNIAESEVFTLPSGQEIEKEKAEPPDLAIISERIKDVTFVLNDFASRREPDRSRSEYLEILKRDLCEYYSYNEYLMQKFMDLFSPAELIEFLEANEVNRPVTIRANSLKTRRRDLAQALINRGVNLDPIGKWSKVGLIVYNSQVPVGATPEYLAGHYVLQGAASMLPVMALAPQENERILDMCSAPGGKTSHIAAIMKNTGVLFANELHKERCKAIVGNLHRLGVNNTVVCSYDGRKFPEVAKGFDRVLLDAPCSGTGVVSKDPAVKTNKEEKDILRCSQLQKQLILAAIDCADCSDNKPGYIVYSTCSVMPEENEWVIDYALKKRNVKLVPTGLDFGREGLTRYREHRFHPTLNKTRRFYPHSHNMEGFFVAKLKKFSNTIPMTPITEEKEQDKDEQSEKTAASDEPDSQPAKKKARLEKGVDPTSDKPSSTSSPAVQVKKGKNRRKNLKMKKKKKLQKLQAGRDKALKKSEKPDQSSKKHEAGQSRTPQSQPEKVQSKKSSFQKKDGPGKTVRKPKRKKFPTAD</sequence>
<dbReference type="GO" id="GO:0000470">
    <property type="term" value="P:maturation of LSU-rRNA"/>
    <property type="evidence" value="ECO:0007669"/>
    <property type="project" value="TreeGrafter"/>
</dbReference>
<evidence type="ECO:0000256" key="6">
    <source>
        <dbReference type="ARBA" id="ARBA00022691"/>
    </source>
</evidence>
<dbReference type="GO" id="GO:0009383">
    <property type="term" value="F:rRNA (cytosine-C5-)-methyltransferase activity"/>
    <property type="evidence" value="ECO:0007669"/>
    <property type="project" value="TreeGrafter"/>
</dbReference>
<dbReference type="GO" id="GO:0070475">
    <property type="term" value="P:rRNA base methylation"/>
    <property type="evidence" value="ECO:0007669"/>
    <property type="project" value="TreeGrafter"/>
</dbReference>
<evidence type="ECO:0000256" key="10">
    <source>
        <dbReference type="SAM" id="MobiDB-lite"/>
    </source>
</evidence>
<feature type="compositionally biased region" description="Polar residues" evidence="10">
    <location>
        <begin position="657"/>
        <end position="666"/>
    </location>
</feature>
<evidence type="ECO:0000256" key="3">
    <source>
        <dbReference type="ARBA" id="ARBA00022517"/>
    </source>
</evidence>